<feature type="transmembrane region" description="Helical" evidence="1">
    <location>
        <begin position="57"/>
        <end position="78"/>
    </location>
</feature>
<dbReference type="RefSeq" id="WP_181424494.1">
    <property type="nucleotide sequence ID" value="NZ_QKLZ01000001.1"/>
</dbReference>
<dbReference type="AlphaFoldDB" id="A0A2Y9A350"/>
<sequence>MDEVQQEKPAVAVGVVDTPPPCANYLVGGISVLLVGVGILVYGLAMYLGVDETTGNVGAVVLGAIVTVTGVSLLLAGVSRAAVALDYLVDSRRPTSPLHGLDALTTEG</sequence>
<feature type="transmembrane region" description="Helical" evidence="1">
    <location>
        <begin position="25"/>
        <end position="45"/>
    </location>
</feature>
<keyword evidence="1" id="KW-0472">Membrane</keyword>
<dbReference type="EMBL" id="UETB01000001">
    <property type="protein sequence ID" value="SSA36587.1"/>
    <property type="molecule type" value="Genomic_DNA"/>
</dbReference>
<keyword evidence="3" id="KW-1185">Reference proteome</keyword>
<evidence type="ECO:0000313" key="3">
    <source>
        <dbReference type="Proteomes" id="UP000250222"/>
    </source>
</evidence>
<name>A0A2Y9A350_9MICO</name>
<dbReference type="Proteomes" id="UP000250222">
    <property type="component" value="Unassembled WGS sequence"/>
</dbReference>
<gene>
    <name evidence="2" type="ORF">SAMN05216184_101251</name>
</gene>
<proteinExistence type="predicted"/>
<keyword evidence="1" id="KW-0812">Transmembrane</keyword>
<organism evidence="2 3">
    <name type="scientific">Georgenia satyanarayanai</name>
    <dbReference type="NCBI Taxonomy" id="860221"/>
    <lineage>
        <taxon>Bacteria</taxon>
        <taxon>Bacillati</taxon>
        <taxon>Actinomycetota</taxon>
        <taxon>Actinomycetes</taxon>
        <taxon>Micrococcales</taxon>
        <taxon>Bogoriellaceae</taxon>
        <taxon>Georgenia</taxon>
    </lineage>
</organism>
<accession>A0A2Y9A350</accession>
<keyword evidence="1" id="KW-1133">Transmembrane helix</keyword>
<reference evidence="2 3" key="1">
    <citation type="submission" date="2016-10" db="EMBL/GenBank/DDBJ databases">
        <authorList>
            <person name="Cai Z."/>
        </authorList>
    </citation>
    <scope>NUCLEOTIDE SEQUENCE [LARGE SCALE GENOMIC DNA]</scope>
    <source>
        <strain evidence="2 3">CGMCC 1.10826</strain>
    </source>
</reference>
<evidence type="ECO:0000313" key="2">
    <source>
        <dbReference type="EMBL" id="SSA36587.1"/>
    </source>
</evidence>
<protein>
    <submittedName>
        <fullName evidence="2">Uncharacterized protein</fullName>
    </submittedName>
</protein>
<evidence type="ECO:0000256" key="1">
    <source>
        <dbReference type="SAM" id="Phobius"/>
    </source>
</evidence>